<dbReference type="Proteomes" id="UP000294535">
    <property type="component" value="Unassembled WGS sequence"/>
</dbReference>
<dbReference type="EMBL" id="SNYF01000005">
    <property type="protein sequence ID" value="TDQ19579.1"/>
    <property type="molecule type" value="Genomic_DNA"/>
</dbReference>
<reference evidence="2 3" key="1">
    <citation type="submission" date="2019-03" db="EMBL/GenBank/DDBJ databases">
        <title>Genomic Encyclopedia of Type Strains, Phase III (KMG-III): the genomes of soil and plant-associated and newly described type strains.</title>
        <authorList>
            <person name="Whitman W."/>
        </authorList>
    </citation>
    <scope>NUCLEOTIDE SEQUENCE [LARGE SCALE GENOMIC DNA]</scope>
    <source>
        <strain evidence="2 3">CECT 8446</strain>
    </source>
</reference>
<dbReference type="PANTHER" id="PTHR22916:SF3">
    <property type="entry name" value="UDP-GLCNAC:BETAGAL BETA-1,3-N-ACETYLGLUCOSAMINYLTRANSFERASE-LIKE PROTEIN 1"/>
    <property type="match status" value="1"/>
</dbReference>
<dbReference type="PANTHER" id="PTHR22916">
    <property type="entry name" value="GLYCOSYLTRANSFERASE"/>
    <property type="match status" value="1"/>
</dbReference>
<dbReference type="SUPFAM" id="SSF53448">
    <property type="entry name" value="Nucleotide-diphospho-sugar transferases"/>
    <property type="match status" value="1"/>
</dbReference>
<organism evidence="2 3">
    <name type="scientific">Algoriphagus boseongensis</name>
    <dbReference type="NCBI Taxonomy" id="1442587"/>
    <lineage>
        <taxon>Bacteria</taxon>
        <taxon>Pseudomonadati</taxon>
        <taxon>Bacteroidota</taxon>
        <taxon>Cytophagia</taxon>
        <taxon>Cytophagales</taxon>
        <taxon>Cyclobacteriaceae</taxon>
        <taxon>Algoriphagus</taxon>
    </lineage>
</organism>
<evidence type="ECO:0000259" key="1">
    <source>
        <dbReference type="Pfam" id="PF00535"/>
    </source>
</evidence>
<sequence>MITYNQAEFIQQAIIGVLNQKCNFEFELILSNDSSKDQSNQIILNTIKNHPNGGRVKYFFQANNLGMNKNLKFALENCSGKYVAMCEGDDYWIDTLKLQKQVDFLEANDDFALCFHSVDVLFQDGSIVKDFFIKDVFDKSDSTIYDLAAFGNYIHTPSVVFRNNFLKLSDNFIKSPIGDYYLWILISQHGKIKKISEVMATYRIGVGYFSSKSEEDRAFLFLSTLELISANVENRTVSQVLKCKIDALKFRKLPHYLRNSHFNDEFSNPKFISSFISIKTLILAIFEKVKRRYKLIF</sequence>
<comment type="caution">
    <text evidence="2">The sequence shown here is derived from an EMBL/GenBank/DDBJ whole genome shotgun (WGS) entry which is preliminary data.</text>
</comment>
<evidence type="ECO:0000313" key="2">
    <source>
        <dbReference type="EMBL" id="TDQ19579.1"/>
    </source>
</evidence>
<keyword evidence="3" id="KW-1185">Reference proteome</keyword>
<dbReference type="GO" id="GO:0016758">
    <property type="term" value="F:hexosyltransferase activity"/>
    <property type="evidence" value="ECO:0007669"/>
    <property type="project" value="UniProtKB-ARBA"/>
</dbReference>
<gene>
    <name evidence="2" type="ORF">DFQ04_1402</name>
</gene>
<protein>
    <submittedName>
        <fullName evidence="2">Glycosyltransferase involved in cell wall biosynthesis</fullName>
    </submittedName>
</protein>
<feature type="domain" description="Glycosyltransferase 2-like" evidence="1">
    <location>
        <begin position="1"/>
        <end position="114"/>
    </location>
</feature>
<dbReference type="InterPro" id="IPR001173">
    <property type="entry name" value="Glyco_trans_2-like"/>
</dbReference>
<accession>A0A4R6TBI8</accession>
<dbReference type="AlphaFoldDB" id="A0A4R6TBI8"/>
<proteinExistence type="predicted"/>
<evidence type="ECO:0000313" key="3">
    <source>
        <dbReference type="Proteomes" id="UP000294535"/>
    </source>
</evidence>
<keyword evidence="2" id="KW-0808">Transferase</keyword>
<dbReference type="Gene3D" id="3.90.550.10">
    <property type="entry name" value="Spore Coat Polysaccharide Biosynthesis Protein SpsA, Chain A"/>
    <property type="match status" value="1"/>
</dbReference>
<name>A0A4R6TBI8_9BACT</name>
<dbReference type="Pfam" id="PF00535">
    <property type="entry name" value="Glycos_transf_2"/>
    <property type="match status" value="1"/>
</dbReference>
<dbReference type="InterPro" id="IPR029044">
    <property type="entry name" value="Nucleotide-diphossugar_trans"/>
</dbReference>